<reference evidence="3" key="1">
    <citation type="journal article" date="2019" name="Int. J. Syst. Evol. Microbiol.">
        <title>The Global Catalogue of Microorganisms (GCM) 10K type strain sequencing project: providing services to taxonomists for standard genome sequencing and annotation.</title>
        <authorList>
            <consortium name="The Broad Institute Genomics Platform"/>
            <consortium name="The Broad Institute Genome Sequencing Center for Infectious Disease"/>
            <person name="Wu L."/>
            <person name="Ma J."/>
        </authorList>
    </citation>
    <scope>NUCLEOTIDE SEQUENCE [LARGE SCALE GENOMIC DNA]</scope>
    <source>
        <strain evidence="3">CECT 7706</strain>
    </source>
</reference>
<sequence>MKAFLGYVGVAIGLLGVAIGLLGMGYWFPRTAFPELMGLYGIAFISYLTLVSVHKNKAFSSLVVIIMAMVLRLLLLGAWPELSDDFYRYLFDGQLLVKGVNPYLQMPADLFDSGILPDNRYWQTLLERMNSSEYYSLYPPLHQFFFWIAALAGENLFLNMLVLRISILLIEGVNLWLIQKILFLWRKPAYHLSWYAFNPLVIMELTGNLHFEGLVLTGLLAAVYFYSTQKVFGTALSWAAAVGLKLTPLLLAPVWIRFWDKKRFLIFSITAVFFVLLFLSPIFLLEGGENYYQSFRLFQIKFEFNASLYYLIREISGFFVDYNPIAYVGPAFQVFAAICLLAMGLYQRTYTQEALVSKMVWMYLVFLLLQTTVHPWYLIPALGISVLTSNRIFVVWTGLVFLSYHAYSQPAFKENLWIITAEYVLLGVAGLLILYRDFSSRRILSSRASSQGEL</sequence>
<feature type="transmembrane region" description="Helical" evidence="1">
    <location>
        <begin position="359"/>
        <end position="378"/>
    </location>
</feature>
<keyword evidence="1" id="KW-0472">Membrane</keyword>
<evidence type="ECO:0000313" key="3">
    <source>
        <dbReference type="Proteomes" id="UP001236663"/>
    </source>
</evidence>
<evidence type="ECO:0000313" key="2">
    <source>
        <dbReference type="EMBL" id="MDN3690543.1"/>
    </source>
</evidence>
<feature type="transmembrane region" description="Helical" evidence="1">
    <location>
        <begin position="325"/>
        <end position="347"/>
    </location>
</feature>
<keyword evidence="1" id="KW-0812">Transmembrane</keyword>
<dbReference type="EMBL" id="JAUFQS010000047">
    <property type="protein sequence ID" value="MDN3690543.1"/>
    <property type="molecule type" value="Genomic_DNA"/>
</dbReference>
<gene>
    <name evidence="2" type="ORF">QWZ15_22175</name>
</gene>
<keyword evidence="1" id="KW-1133">Transmembrane helix</keyword>
<name>A0ABT8CFI2_9BACT</name>
<feature type="transmembrane region" description="Helical" evidence="1">
    <location>
        <begin position="232"/>
        <end position="252"/>
    </location>
</feature>
<feature type="transmembrane region" description="Helical" evidence="1">
    <location>
        <begin position="7"/>
        <end position="27"/>
    </location>
</feature>
<feature type="transmembrane region" description="Helical" evidence="1">
    <location>
        <begin position="264"/>
        <end position="285"/>
    </location>
</feature>
<feature type="transmembrane region" description="Helical" evidence="1">
    <location>
        <begin position="416"/>
        <end position="435"/>
    </location>
</feature>
<keyword evidence="3" id="KW-1185">Reference proteome</keyword>
<feature type="transmembrane region" description="Helical" evidence="1">
    <location>
        <begin position="58"/>
        <end position="79"/>
    </location>
</feature>
<dbReference type="Pfam" id="PF26314">
    <property type="entry name" value="MptA_B_family"/>
    <property type="match status" value="1"/>
</dbReference>
<feature type="transmembrane region" description="Helical" evidence="1">
    <location>
        <begin position="144"/>
        <end position="177"/>
    </location>
</feature>
<protein>
    <submittedName>
        <fullName evidence="2">Carotene biosynthesis protein</fullName>
    </submittedName>
</protein>
<feature type="transmembrane region" description="Helical" evidence="1">
    <location>
        <begin position="209"/>
        <end position="226"/>
    </location>
</feature>
<proteinExistence type="predicted"/>
<dbReference type="Proteomes" id="UP001236663">
    <property type="component" value="Unassembled WGS sequence"/>
</dbReference>
<organism evidence="2 3">
    <name type="scientific">Cyclobacterium jeungdonense</name>
    <dbReference type="NCBI Taxonomy" id="708087"/>
    <lineage>
        <taxon>Bacteria</taxon>
        <taxon>Pseudomonadati</taxon>
        <taxon>Bacteroidota</taxon>
        <taxon>Cytophagia</taxon>
        <taxon>Cytophagales</taxon>
        <taxon>Cyclobacteriaceae</taxon>
        <taxon>Cyclobacterium</taxon>
    </lineage>
</organism>
<comment type="caution">
    <text evidence="2">The sequence shown here is derived from an EMBL/GenBank/DDBJ whole genome shotgun (WGS) entry which is preliminary data.</text>
</comment>
<feature type="transmembrane region" description="Helical" evidence="1">
    <location>
        <begin position="384"/>
        <end position="404"/>
    </location>
</feature>
<feature type="transmembrane region" description="Helical" evidence="1">
    <location>
        <begin position="33"/>
        <end position="51"/>
    </location>
</feature>
<dbReference type="RefSeq" id="WP_163382978.1">
    <property type="nucleotide sequence ID" value="NZ_JAUFQS010000047.1"/>
</dbReference>
<evidence type="ECO:0000256" key="1">
    <source>
        <dbReference type="SAM" id="Phobius"/>
    </source>
</evidence>
<accession>A0ABT8CFI2</accession>